<comment type="caution">
    <text evidence="2">The sequence shown here is derived from an EMBL/GenBank/DDBJ whole genome shotgun (WGS) entry which is preliminary data.</text>
</comment>
<proteinExistence type="predicted"/>
<evidence type="ECO:0000313" key="2">
    <source>
        <dbReference type="EMBL" id="MCV7629976.1"/>
    </source>
</evidence>
<keyword evidence="1" id="KW-1133">Transmembrane helix</keyword>
<feature type="transmembrane region" description="Helical" evidence="1">
    <location>
        <begin position="27"/>
        <end position="48"/>
    </location>
</feature>
<reference evidence="2" key="1">
    <citation type="submission" date="2023-06" db="EMBL/GenBank/DDBJ databases">
        <title>lsaBGC provides a comprehensive framework for evolutionary analysis of biosynthetic gene clusters within focal taxa.</title>
        <authorList>
            <person name="Salamzade R."/>
            <person name="Sandstrom S."/>
            <person name="Kalan L.R."/>
        </authorList>
    </citation>
    <scope>NUCLEOTIDE SEQUENCE</scope>
    <source>
        <strain evidence="2">P3-SID899</strain>
    </source>
</reference>
<evidence type="ECO:0000313" key="3">
    <source>
        <dbReference type="Proteomes" id="UP001205867"/>
    </source>
</evidence>
<gene>
    <name evidence="2" type="ORF">M3A82_011630</name>
</gene>
<name>A0AAP3AJ09_MICLU</name>
<sequence>MDRELRTPPELEGVDWYDDAPRRPRPIVTLVAWIAILGLVLSVGAGIFSAF</sequence>
<evidence type="ECO:0000256" key="1">
    <source>
        <dbReference type="SAM" id="Phobius"/>
    </source>
</evidence>
<dbReference type="RefSeq" id="WP_002856637.1">
    <property type="nucleotide sequence ID" value="NZ_CP082331.1"/>
</dbReference>
<keyword evidence="1" id="KW-0472">Membrane</keyword>
<protein>
    <submittedName>
        <fullName evidence="2">Uncharacterized protein</fullName>
    </submittedName>
</protein>
<dbReference type="Proteomes" id="UP001205867">
    <property type="component" value="Unassembled WGS sequence"/>
</dbReference>
<organism evidence="2 3">
    <name type="scientific">Micrococcus luteus</name>
    <name type="common">Micrococcus lysodeikticus</name>
    <dbReference type="NCBI Taxonomy" id="1270"/>
    <lineage>
        <taxon>Bacteria</taxon>
        <taxon>Bacillati</taxon>
        <taxon>Actinomycetota</taxon>
        <taxon>Actinomycetes</taxon>
        <taxon>Micrococcales</taxon>
        <taxon>Micrococcaceae</taxon>
        <taxon>Micrococcus</taxon>
    </lineage>
</organism>
<dbReference type="EMBL" id="JALXKZ020000049">
    <property type="protein sequence ID" value="MCV7629976.1"/>
    <property type="molecule type" value="Genomic_DNA"/>
</dbReference>
<keyword evidence="1" id="KW-0812">Transmembrane</keyword>
<dbReference type="AlphaFoldDB" id="A0AAP3AJ09"/>
<accession>A0AAP3AJ09</accession>